<proteinExistence type="predicted"/>
<sequence length="11" mass="1167">MKGKFGSATKL</sequence>
<evidence type="ECO:0000313" key="1">
    <source>
        <dbReference type="EMBL" id="MBX58281.1"/>
    </source>
</evidence>
<name>A0A2P2PU92_RHIMU</name>
<organism evidence="1">
    <name type="scientific">Rhizophora mucronata</name>
    <name type="common">Asiatic mangrove</name>
    <dbReference type="NCBI Taxonomy" id="61149"/>
    <lineage>
        <taxon>Eukaryota</taxon>
        <taxon>Viridiplantae</taxon>
        <taxon>Streptophyta</taxon>
        <taxon>Embryophyta</taxon>
        <taxon>Tracheophyta</taxon>
        <taxon>Spermatophyta</taxon>
        <taxon>Magnoliopsida</taxon>
        <taxon>eudicotyledons</taxon>
        <taxon>Gunneridae</taxon>
        <taxon>Pentapetalae</taxon>
        <taxon>rosids</taxon>
        <taxon>fabids</taxon>
        <taxon>Malpighiales</taxon>
        <taxon>Rhizophoraceae</taxon>
        <taxon>Rhizophora</taxon>
    </lineage>
</organism>
<dbReference type="EMBL" id="GGEC01077797">
    <property type="protein sequence ID" value="MBX58281.1"/>
    <property type="molecule type" value="Transcribed_RNA"/>
</dbReference>
<protein>
    <submittedName>
        <fullName evidence="1">Uncharacterized protein</fullName>
    </submittedName>
</protein>
<reference evidence="1" key="1">
    <citation type="submission" date="2018-02" db="EMBL/GenBank/DDBJ databases">
        <title>Rhizophora mucronata_Transcriptome.</title>
        <authorList>
            <person name="Meera S.P."/>
            <person name="Sreeshan A."/>
            <person name="Augustine A."/>
        </authorList>
    </citation>
    <scope>NUCLEOTIDE SEQUENCE</scope>
    <source>
        <tissue evidence="1">Leaf</tissue>
    </source>
</reference>
<accession>A0A2P2PU92</accession>